<feature type="transmembrane region" description="Helical" evidence="6">
    <location>
        <begin position="109"/>
        <end position="129"/>
    </location>
</feature>
<dbReference type="GO" id="GO:0005886">
    <property type="term" value="C:plasma membrane"/>
    <property type="evidence" value="ECO:0007669"/>
    <property type="project" value="UniProtKB-SubCell"/>
</dbReference>
<keyword evidence="5 6" id="KW-0472">Membrane</keyword>
<dbReference type="Pfam" id="PF12679">
    <property type="entry name" value="ABC2_membrane_2"/>
    <property type="match status" value="1"/>
</dbReference>
<evidence type="ECO:0000256" key="2">
    <source>
        <dbReference type="ARBA" id="ARBA00022475"/>
    </source>
</evidence>
<organism evidence="7">
    <name type="scientific">marine metagenome</name>
    <dbReference type="NCBI Taxonomy" id="408172"/>
    <lineage>
        <taxon>unclassified sequences</taxon>
        <taxon>metagenomes</taxon>
        <taxon>ecological metagenomes</taxon>
    </lineage>
</organism>
<keyword evidence="4 6" id="KW-1133">Transmembrane helix</keyword>
<accession>A0A381XHV3</accession>
<feature type="transmembrane region" description="Helical" evidence="6">
    <location>
        <begin position="79"/>
        <end position="103"/>
    </location>
</feature>
<dbReference type="AlphaFoldDB" id="A0A381XHV3"/>
<evidence type="ECO:0008006" key="8">
    <source>
        <dbReference type="Google" id="ProtNLM"/>
    </source>
</evidence>
<protein>
    <recommendedName>
        <fullName evidence="8">ABC-2 type transporter domain-containing protein</fullName>
    </recommendedName>
</protein>
<sequence length="219" mass="24491">MAYVFLVVFALLNGWFFTTTFFLYGQSDLRTLFNIVPLVYLFFVPGVTMGLISREKSLGTIEIISTLPIEDRDIVIGKYLSAVALITIALLSTSIHFITLISFGNSIDYGAVFTGYLGLVLVGAVYASIGMFSSAVTDNQVISFIIGIAIIFVFWLFDKVLVFMPDMLAGIIQYLSVEYHLSNISRGVIDTRNIIYFGSVIGFFLFLTTRLVESRRWSE</sequence>
<feature type="transmembrane region" description="Helical" evidence="6">
    <location>
        <begin position="194"/>
        <end position="212"/>
    </location>
</feature>
<evidence type="ECO:0000256" key="1">
    <source>
        <dbReference type="ARBA" id="ARBA00004651"/>
    </source>
</evidence>
<keyword evidence="2" id="KW-1003">Cell membrane</keyword>
<evidence type="ECO:0000256" key="4">
    <source>
        <dbReference type="ARBA" id="ARBA00022989"/>
    </source>
</evidence>
<feature type="transmembrane region" description="Helical" evidence="6">
    <location>
        <begin position="141"/>
        <end position="157"/>
    </location>
</feature>
<name>A0A381XHV3_9ZZZZ</name>
<dbReference type="InterPro" id="IPR051449">
    <property type="entry name" value="ABC-2_transporter_component"/>
</dbReference>
<evidence type="ECO:0000256" key="6">
    <source>
        <dbReference type="SAM" id="Phobius"/>
    </source>
</evidence>
<dbReference type="PANTHER" id="PTHR30294:SF29">
    <property type="entry name" value="MULTIDRUG ABC TRANSPORTER PERMEASE YBHS-RELATED"/>
    <property type="match status" value="1"/>
</dbReference>
<dbReference type="PANTHER" id="PTHR30294">
    <property type="entry name" value="MEMBRANE COMPONENT OF ABC TRANSPORTER YHHJ-RELATED"/>
    <property type="match status" value="1"/>
</dbReference>
<gene>
    <name evidence="7" type="ORF">METZ01_LOCUS116905</name>
</gene>
<feature type="transmembrane region" description="Helical" evidence="6">
    <location>
        <begin position="32"/>
        <end position="52"/>
    </location>
</feature>
<proteinExistence type="predicted"/>
<dbReference type="GO" id="GO:0140359">
    <property type="term" value="F:ABC-type transporter activity"/>
    <property type="evidence" value="ECO:0007669"/>
    <property type="project" value="InterPro"/>
</dbReference>
<keyword evidence="3 6" id="KW-0812">Transmembrane</keyword>
<evidence type="ECO:0000256" key="5">
    <source>
        <dbReference type="ARBA" id="ARBA00023136"/>
    </source>
</evidence>
<comment type="subcellular location">
    <subcellularLocation>
        <location evidence="1">Cell membrane</location>
        <topology evidence="1">Multi-pass membrane protein</topology>
    </subcellularLocation>
</comment>
<reference evidence="7" key="1">
    <citation type="submission" date="2018-05" db="EMBL/GenBank/DDBJ databases">
        <authorList>
            <person name="Lanie J.A."/>
            <person name="Ng W.-L."/>
            <person name="Kazmierczak K.M."/>
            <person name="Andrzejewski T.M."/>
            <person name="Davidsen T.M."/>
            <person name="Wayne K.J."/>
            <person name="Tettelin H."/>
            <person name="Glass J.I."/>
            <person name="Rusch D."/>
            <person name="Podicherti R."/>
            <person name="Tsui H.-C.T."/>
            <person name="Winkler M.E."/>
        </authorList>
    </citation>
    <scope>NUCLEOTIDE SEQUENCE</scope>
</reference>
<dbReference type="EMBL" id="UINC01015162">
    <property type="protein sequence ID" value="SVA64051.1"/>
    <property type="molecule type" value="Genomic_DNA"/>
</dbReference>
<evidence type="ECO:0000256" key="3">
    <source>
        <dbReference type="ARBA" id="ARBA00022692"/>
    </source>
</evidence>
<evidence type="ECO:0000313" key="7">
    <source>
        <dbReference type="EMBL" id="SVA64051.1"/>
    </source>
</evidence>